<dbReference type="EMBL" id="RJKE01000001">
    <property type="protein sequence ID" value="ROO85669.1"/>
    <property type="molecule type" value="Genomic_DNA"/>
</dbReference>
<dbReference type="RefSeq" id="WP_123665153.1">
    <property type="nucleotide sequence ID" value="NZ_RJKE01000001.1"/>
</dbReference>
<dbReference type="Gene3D" id="3.50.50.60">
    <property type="entry name" value="FAD/NAD(P)-binding domain"/>
    <property type="match status" value="1"/>
</dbReference>
<dbReference type="InterPro" id="IPR036188">
    <property type="entry name" value="FAD/NAD-bd_sf"/>
</dbReference>
<evidence type="ECO:0000313" key="3">
    <source>
        <dbReference type="Proteomes" id="UP000272400"/>
    </source>
</evidence>
<protein>
    <submittedName>
        <fullName evidence="2">Flavin-dependent dehydrogenase</fullName>
    </submittedName>
</protein>
<reference evidence="2 3" key="1">
    <citation type="submission" date="2018-11" db="EMBL/GenBank/DDBJ databases">
        <title>Sequencing the genomes of 1000 actinobacteria strains.</title>
        <authorList>
            <person name="Klenk H.-P."/>
        </authorList>
    </citation>
    <scope>NUCLEOTIDE SEQUENCE [LARGE SCALE GENOMIC DNA]</scope>
    <source>
        <strain evidence="2 3">DSM 44254</strain>
    </source>
</reference>
<dbReference type="Pfam" id="PF01494">
    <property type="entry name" value="FAD_binding_3"/>
    <property type="match status" value="1"/>
</dbReference>
<comment type="caution">
    <text evidence="2">The sequence shown here is derived from an EMBL/GenBank/DDBJ whole genome shotgun (WGS) entry which is preliminary data.</text>
</comment>
<dbReference type="OrthoDB" id="9790035at2"/>
<feature type="domain" description="FAD-binding" evidence="1">
    <location>
        <begin position="13"/>
        <end position="346"/>
    </location>
</feature>
<dbReference type="GO" id="GO:0071949">
    <property type="term" value="F:FAD binding"/>
    <property type="evidence" value="ECO:0007669"/>
    <property type="project" value="InterPro"/>
</dbReference>
<sequence length="466" mass="49659">MAGNVSGRCGEHAVVIGGSIAGLLAARVLSDGFAKVTVLDRDGFSGRDVPRKGVPQGHHTHGLLAKGREILEEFFPGFTDGLVKDGAVLCDAQNDCVWYNDGLRMRPAPSDLQALAVGRPMLENRLRVRVAALPNVEIRARHEVTGLLLGARGVGGVRVVPVGGGAEAEIEADLVVNASGRGNRGAVWLRELGYEPPAEERVDSGLVYVTREFRGHPGDAEVTAILCAHSTASPLGGFAIRAEGDRWLITVLGMGADIPSTDPAEFTGFAARLPVPEIHRLASRLEPLGPPRLMRIPTSVRRRYERMRAFPDGYAVIGDALCQFNPSYGQGMTIAACEAVALRDALRGGTAGLARRFFPAAAKVIDVPWDMAVGADLRFPHIEGARTPKVKLLNAYVARIHVAAQVDPVVGNAFLQVSNLVKPPQSLFAPRILARVLRRRPGRTTPPVLPDAVPAEALLAHTAEAG</sequence>
<organism evidence="2 3">
    <name type="scientific">Actinocorallia herbida</name>
    <dbReference type="NCBI Taxonomy" id="58109"/>
    <lineage>
        <taxon>Bacteria</taxon>
        <taxon>Bacillati</taxon>
        <taxon>Actinomycetota</taxon>
        <taxon>Actinomycetes</taxon>
        <taxon>Streptosporangiales</taxon>
        <taxon>Thermomonosporaceae</taxon>
        <taxon>Actinocorallia</taxon>
    </lineage>
</organism>
<keyword evidence="3" id="KW-1185">Reference proteome</keyword>
<name>A0A3N1CWJ2_9ACTN</name>
<proteinExistence type="predicted"/>
<accession>A0A3N1CWJ2</accession>
<evidence type="ECO:0000313" key="2">
    <source>
        <dbReference type="EMBL" id="ROO85669.1"/>
    </source>
</evidence>
<evidence type="ECO:0000259" key="1">
    <source>
        <dbReference type="Pfam" id="PF01494"/>
    </source>
</evidence>
<dbReference type="InterPro" id="IPR002938">
    <property type="entry name" value="FAD-bd"/>
</dbReference>
<dbReference type="AlphaFoldDB" id="A0A3N1CWJ2"/>
<dbReference type="PANTHER" id="PTHR43422:SF3">
    <property type="entry name" value="THIAMINE THIAZOLE SYNTHASE"/>
    <property type="match status" value="1"/>
</dbReference>
<dbReference type="PANTHER" id="PTHR43422">
    <property type="entry name" value="THIAMINE THIAZOLE SYNTHASE"/>
    <property type="match status" value="1"/>
</dbReference>
<dbReference type="SUPFAM" id="SSF51905">
    <property type="entry name" value="FAD/NAD(P)-binding domain"/>
    <property type="match status" value="1"/>
</dbReference>
<dbReference type="Proteomes" id="UP000272400">
    <property type="component" value="Unassembled WGS sequence"/>
</dbReference>
<gene>
    <name evidence="2" type="ORF">EDD29_3216</name>
</gene>